<dbReference type="Pfam" id="PF09754">
    <property type="entry name" value="PAC2"/>
    <property type="match status" value="1"/>
</dbReference>
<proteinExistence type="inferred from homology"/>
<keyword evidence="5" id="KW-1185">Reference proteome</keyword>
<dbReference type="PANTHER" id="PTHR12970">
    <property type="entry name" value="PROTEASOME ASSEMBLY CHAPERONE 2"/>
    <property type="match status" value="1"/>
</dbReference>
<comment type="similarity">
    <text evidence="3">Belongs to the PSMG2 family.</text>
</comment>
<name>A0A9Q0K949_9MAGN</name>
<dbReference type="GO" id="GO:0005634">
    <property type="term" value="C:nucleus"/>
    <property type="evidence" value="ECO:0007669"/>
    <property type="project" value="TreeGrafter"/>
</dbReference>
<accession>A0A9Q0K949</accession>
<evidence type="ECO:0000313" key="4">
    <source>
        <dbReference type="EMBL" id="KAJ4966157.1"/>
    </source>
</evidence>
<dbReference type="GO" id="GO:0005829">
    <property type="term" value="C:cytosol"/>
    <property type="evidence" value="ECO:0007669"/>
    <property type="project" value="TreeGrafter"/>
</dbReference>
<dbReference type="AlphaFoldDB" id="A0A9Q0K949"/>
<dbReference type="OrthoDB" id="10260712at2759"/>
<evidence type="ECO:0000256" key="1">
    <source>
        <dbReference type="ARBA" id="ARBA00019186"/>
    </source>
</evidence>
<evidence type="ECO:0000313" key="5">
    <source>
        <dbReference type="Proteomes" id="UP001141806"/>
    </source>
</evidence>
<sequence>MEFVIEEGKRLHEECSTLILPALSIGNVGQFAVDLLVSSTKADKIGYLDDPLVLPCVGDDAYGPVPQGLLALPLEAYDSPSNALTLIQQRSPVVKGMMVDFAKNLAHFAASTGKKHVVVLSSLDSGKRQKLDMSSEMQIFYLSTANADGTDSDCERIGWKRLQDYNPVQRSWKYLDDLAKGNSLLEDNLSIEDELGDEDYFPSLPFAAIFSCCKAKGLKVTCIFCYCSEGDNFPDSFQLAEAACKLLGLRTDSFQGNEGGQHDLIEKGHQVSIQYKTKIMRFHSRKAGLGQTFGRNLLRWTAVKTLYV</sequence>
<dbReference type="Gene3D" id="3.40.50.10900">
    <property type="entry name" value="PAC-like subunit"/>
    <property type="match status" value="2"/>
</dbReference>
<dbReference type="FunFam" id="3.40.50.10900:FF:000004">
    <property type="entry name" value="Proteasome assembly chaperone 2"/>
    <property type="match status" value="1"/>
</dbReference>
<dbReference type="InterPro" id="IPR038389">
    <property type="entry name" value="PSMG2_sf"/>
</dbReference>
<dbReference type="Proteomes" id="UP001141806">
    <property type="component" value="Unassembled WGS sequence"/>
</dbReference>
<dbReference type="InterPro" id="IPR019151">
    <property type="entry name" value="Proteasome_assmbl_chaperone_2"/>
</dbReference>
<evidence type="ECO:0000256" key="3">
    <source>
        <dbReference type="ARBA" id="ARBA00025745"/>
    </source>
</evidence>
<organism evidence="4 5">
    <name type="scientific">Protea cynaroides</name>
    <dbReference type="NCBI Taxonomy" id="273540"/>
    <lineage>
        <taxon>Eukaryota</taxon>
        <taxon>Viridiplantae</taxon>
        <taxon>Streptophyta</taxon>
        <taxon>Embryophyta</taxon>
        <taxon>Tracheophyta</taxon>
        <taxon>Spermatophyta</taxon>
        <taxon>Magnoliopsida</taxon>
        <taxon>Proteales</taxon>
        <taxon>Proteaceae</taxon>
        <taxon>Protea</taxon>
    </lineage>
</organism>
<gene>
    <name evidence="4" type="ORF">NE237_018006</name>
</gene>
<evidence type="ECO:0000256" key="2">
    <source>
        <dbReference type="ARBA" id="ARBA00023186"/>
    </source>
</evidence>
<comment type="caution">
    <text evidence="4">The sequence shown here is derived from an EMBL/GenBank/DDBJ whole genome shotgun (WGS) entry which is preliminary data.</text>
</comment>
<dbReference type="PANTHER" id="PTHR12970:SF1">
    <property type="entry name" value="PROTEASOME ASSEMBLY CHAPERONE 2"/>
    <property type="match status" value="1"/>
</dbReference>
<dbReference type="GO" id="GO:0043248">
    <property type="term" value="P:proteasome assembly"/>
    <property type="evidence" value="ECO:0007669"/>
    <property type="project" value="TreeGrafter"/>
</dbReference>
<reference evidence="4" key="1">
    <citation type="journal article" date="2023" name="Plant J.">
        <title>The genome of the king protea, Protea cynaroides.</title>
        <authorList>
            <person name="Chang J."/>
            <person name="Duong T.A."/>
            <person name="Schoeman C."/>
            <person name="Ma X."/>
            <person name="Roodt D."/>
            <person name="Barker N."/>
            <person name="Li Z."/>
            <person name="Van de Peer Y."/>
            <person name="Mizrachi E."/>
        </authorList>
    </citation>
    <scope>NUCLEOTIDE SEQUENCE</scope>
    <source>
        <tissue evidence="4">Young leaves</tissue>
    </source>
</reference>
<dbReference type="InterPro" id="IPR016562">
    <property type="entry name" value="Proteasome_assmbl_chp_2_euk"/>
</dbReference>
<protein>
    <recommendedName>
        <fullName evidence="1">Proteasome assembly chaperone 2</fullName>
    </recommendedName>
</protein>
<keyword evidence="2" id="KW-0143">Chaperone</keyword>
<dbReference type="EMBL" id="JAMYWD010000007">
    <property type="protein sequence ID" value="KAJ4966157.1"/>
    <property type="molecule type" value="Genomic_DNA"/>
</dbReference>